<name>A0A8X6L7T4_TRICU</name>
<keyword evidence="3" id="KW-1185">Reference proteome</keyword>
<protein>
    <submittedName>
        <fullName evidence="2">Uncharacterized protein</fullName>
    </submittedName>
</protein>
<accession>A0A8X6L7T4</accession>
<evidence type="ECO:0000313" key="3">
    <source>
        <dbReference type="Proteomes" id="UP000887116"/>
    </source>
</evidence>
<comment type="caution">
    <text evidence="2">The sequence shown here is derived from an EMBL/GenBank/DDBJ whole genome shotgun (WGS) entry which is preliminary data.</text>
</comment>
<organism evidence="2 3">
    <name type="scientific">Trichonephila clavata</name>
    <name type="common">Joro spider</name>
    <name type="synonym">Nephila clavata</name>
    <dbReference type="NCBI Taxonomy" id="2740835"/>
    <lineage>
        <taxon>Eukaryota</taxon>
        <taxon>Metazoa</taxon>
        <taxon>Ecdysozoa</taxon>
        <taxon>Arthropoda</taxon>
        <taxon>Chelicerata</taxon>
        <taxon>Arachnida</taxon>
        <taxon>Araneae</taxon>
        <taxon>Araneomorphae</taxon>
        <taxon>Entelegynae</taxon>
        <taxon>Araneoidea</taxon>
        <taxon>Nephilidae</taxon>
        <taxon>Trichonephila</taxon>
    </lineage>
</organism>
<evidence type="ECO:0000256" key="1">
    <source>
        <dbReference type="SAM" id="MobiDB-lite"/>
    </source>
</evidence>
<dbReference type="EMBL" id="BMAO01034895">
    <property type="protein sequence ID" value="GFQ99679.1"/>
    <property type="molecule type" value="Genomic_DNA"/>
</dbReference>
<feature type="region of interest" description="Disordered" evidence="1">
    <location>
        <begin position="1"/>
        <end position="30"/>
    </location>
</feature>
<sequence length="81" mass="9541">MTSFDEPGSLVNDQSVHMEDLSSPQPLNDEEKCTRIGMYEQQIRIFDARKDYLLNMLEIEKNRTQTIHGNNREAECRNEEH</sequence>
<dbReference type="AlphaFoldDB" id="A0A8X6L7T4"/>
<dbReference type="Proteomes" id="UP000887116">
    <property type="component" value="Unassembled WGS sequence"/>
</dbReference>
<proteinExistence type="predicted"/>
<evidence type="ECO:0000313" key="2">
    <source>
        <dbReference type="EMBL" id="GFQ99679.1"/>
    </source>
</evidence>
<reference evidence="2" key="1">
    <citation type="submission" date="2020-07" db="EMBL/GenBank/DDBJ databases">
        <title>Multicomponent nature underlies the extraordinary mechanical properties of spider dragline silk.</title>
        <authorList>
            <person name="Kono N."/>
            <person name="Nakamura H."/>
            <person name="Mori M."/>
            <person name="Yoshida Y."/>
            <person name="Ohtoshi R."/>
            <person name="Malay A.D."/>
            <person name="Moran D.A.P."/>
            <person name="Tomita M."/>
            <person name="Numata K."/>
            <person name="Arakawa K."/>
        </authorList>
    </citation>
    <scope>NUCLEOTIDE SEQUENCE</scope>
</reference>
<gene>
    <name evidence="2" type="ORF">TNCT_80401</name>
</gene>